<evidence type="ECO:0000259" key="11">
    <source>
        <dbReference type="Pfam" id="PF08546"/>
    </source>
</evidence>
<comment type="catalytic activity">
    <reaction evidence="8 9">
        <text>(R)-pantoate + NADP(+) = 2-dehydropantoate + NADPH + H(+)</text>
        <dbReference type="Rhea" id="RHEA:16233"/>
        <dbReference type="ChEBI" id="CHEBI:11561"/>
        <dbReference type="ChEBI" id="CHEBI:15378"/>
        <dbReference type="ChEBI" id="CHEBI:15980"/>
        <dbReference type="ChEBI" id="CHEBI:57783"/>
        <dbReference type="ChEBI" id="CHEBI:58349"/>
        <dbReference type="EC" id="1.1.1.169"/>
    </reaction>
</comment>
<evidence type="ECO:0000313" key="13">
    <source>
        <dbReference type="Proteomes" id="UP000769766"/>
    </source>
</evidence>
<comment type="pathway">
    <text evidence="1 9">Cofactor biosynthesis; (R)-pantothenate biosynthesis; (R)-pantoate from 3-methyl-2-oxobutanoate: step 2/2.</text>
</comment>
<keyword evidence="5 9" id="KW-0521">NADP</keyword>
<dbReference type="Pfam" id="PF02558">
    <property type="entry name" value="ApbA"/>
    <property type="match status" value="1"/>
</dbReference>
<evidence type="ECO:0000256" key="7">
    <source>
        <dbReference type="ARBA" id="ARBA00032024"/>
    </source>
</evidence>
<dbReference type="AlphaFoldDB" id="A0A932FZN6"/>
<comment type="similarity">
    <text evidence="2 9">Belongs to the ketopantoate reductase family.</text>
</comment>
<evidence type="ECO:0000256" key="4">
    <source>
        <dbReference type="ARBA" id="ARBA00019465"/>
    </source>
</evidence>
<evidence type="ECO:0000256" key="6">
    <source>
        <dbReference type="ARBA" id="ARBA00023002"/>
    </source>
</evidence>
<evidence type="ECO:0000313" key="12">
    <source>
        <dbReference type="EMBL" id="MBI2875560.1"/>
    </source>
</evidence>
<dbReference type="InterPro" id="IPR013752">
    <property type="entry name" value="KPA_reductase"/>
</dbReference>
<dbReference type="Pfam" id="PF08546">
    <property type="entry name" value="ApbA_C"/>
    <property type="match status" value="1"/>
</dbReference>
<dbReference type="InterPro" id="IPR051402">
    <property type="entry name" value="KPR-Related"/>
</dbReference>
<evidence type="ECO:0000256" key="5">
    <source>
        <dbReference type="ARBA" id="ARBA00022857"/>
    </source>
</evidence>
<accession>A0A932FZN6</accession>
<evidence type="ECO:0000256" key="9">
    <source>
        <dbReference type="RuleBase" id="RU362068"/>
    </source>
</evidence>
<comment type="function">
    <text evidence="9">Catalyzes the NADPH-dependent reduction of ketopantoate into pantoic acid.</text>
</comment>
<dbReference type="PANTHER" id="PTHR21708">
    <property type="entry name" value="PROBABLE 2-DEHYDROPANTOATE 2-REDUCTASE"/>
    <property type="match status" value="1"/>
</dbReference>
<dbReference type="EMBL" id="JACPRF010000047">
    <property type="protein sequence ID" value="MBI2875560.1"/>
    <property type="molecule type" value="Genomic_DNA"/>
</dbReference>
<organism evidence="12 13">
    <name type="scientific">Tectimicrobiota bacterium</name>
    <dbReference type="NCBI Taxonomy" id="2528274"/>
    <lineage>
        <taxon>Bacteria</taxon>
        <taxon>Pseudomonadati</taxon>
        <taxon>Nitrospinota/Tectimicrobiota group</taxon>
        <taxon>Candidatus Tectimicrobiota</taxon>
    </lineage>
</organism>
<dbReference type="NCBIfam" id="TIGR00745">
    <property type="entry name" value="apbA_panE"/>
    <property type="match status" value="1"/>
</dbReference>
<feature type="domain" description="Ketopantoate reductase N-terminal" evidence="10">
    <location>
        <begin position="4"/>
        <end position="150"/>
    </location>
</feature>
<keyword evidence="9" id="KW-0566">Pantothenate biosynthesis</keyword>
<name>A0A932FZN6_UNCTE</name>
<dbReference type="EC" id="1.1.1.169" evidence="3 9"/>
<dbReference type="GO" id="GO:0015940">
    <property type="term" value="P:pantothenate biosynthetic process"/>
    <property type="evidence" value="ECO:0007669"/>
    <property type="project" value="UniProtKB-KW"/>
</dbReference>
<dbReference type="Proteomes" id="UP000769766">
    <property type="component" value="Unassembled WGS sequence"/>
</dbReference>
<evidence type="ECO:0000256" key="2">
    <source>
        <dbReference type="ARBA" id="ARBA00007870"/>
    </source>
</evidence>
<dbReference type="Gene3D" id="3.40.50.720">
    <property type="entry name" value="NAD(P)-binding Rossmann-like Domain"/>
    <property type="match status" value="1"/>
</dbReference>
<dbReference type="Gene3D" id="1.10.1040.10">
    <property type="entry name" value="N-(1-d-carboxylethyl)-l-norvaline Dehydrogenase, domain 2"/>
    <property type="match status" value="1"/>
</dbReference>
<evidence type="ECO:0000256" key="8">
    <source>
        <dbReference type="ARBA" id="ARBA00048793"/>
    </source>
</evidence>
<evidence type="ECO:0000256" key="3">
    <source>
        <dbReference type="ARBA" id="ARBA00013014"/>
    </source>
</evidence>
<proteinExistence type="inferred from homology"/>
<comment type="caution">
    <text evidence="12">The sequence shown here is derived from an EMBL/GenBank/DDBJ whole genome shotgun (WGS) entry which is preliminary data.</text>
</comment>
<dbReference type="SUPFAM" id="SSF48179">
    <property type="entry name" value="6-phosphogluconate dehydrogenase C-terminal domain-like"/>
    <property type="match status" value="1"/>
</dbReference>
<feature type="domain" description="Ketopantoate reductase C-terminal" evidence="11">
    <location>
        <begin position="178"/>
        <end position="309"/>
    </location>
</feature>
<gene>
    <name evidence="12" type="ORF">HYY20_01615</name>
</gene>
<evidence type="ECO:0000259" key="10">
    <source>
        <dbReference type="Pfam" id="PF02558"/>
    </source>
</evidence>
<dbReference type="InterPro" id="IPR013328">
    <property type="entry name" value="6PGD_dom2"/>
</dbReference>
<dbReference type="InterPro" id="IPR036291">
    <property type="entry name" value="NAD(P)-bd_dom_sf"/>
</dbReference>
<dbReference type="GO" id="GO:0005737">
    <property type="term" value="C:cytoplasm"/>
    <property type="evidence" value="ECO:0007669"/>
    <property type="project" value="TreeGrafter"/>
</dbReference>
<protein>
    <recommendedName>
        <fullName evidence="4 9">2-dehydropantoate 2-reductase</fullName>
        <ecNumber evidence="3 9">1.1.1.169</ecNumber>
    </recommendedName>
    <alternativeName>
        <fullName evidence="7 9">Ketopantoate reductase</fullName>
    </alternativeName>
</protein>
<dbReference type="SUPFAM" id="SSF51735">
    <property type="entry name" value="NAD(P)-binding Rossmann-fold domains"/>
    <property type="match status" value="1"/>
</dbReference>
<dbReference type="InterPro" id="IPR013332">
    <property type="entry name" value="KPR_N"/>
</dbReference>
<dbReference type="InterPro" id="IPR008927">
    <property type="entry name" value="6-PGluconate_DH-like_C_sf"/>
</dbReference>
<evidence type="ECO:0000256" key="1">
    <source>
        <dbReference type="ARBA" id="ARBA00004994"/>
    </source>
</evidence>
<reference evidence="12" key="1">
    <citation type="submission" date="2020-07" db="EMBL/GenBank/DDBJ databases">
        <title>Huge and variable diversity of episymbiotic CPR bacteria and DPANN archaea in groundwater ecosystems.</title>
        <authorList>
            <person name="He C.Y."/>
            <person name="Keren R."/>
            <person name="Whittaker M."/>
            <person name="Farag I.F."/>
            <person name="Doudna J."/>
            <person name="Cate J.H.D."/>
            <person name="Banfield J.F."/>
        </authorList>
    </citation>
    <scope>NUCLEOTIDE SEQUENCE</scope>
    <source>
        <strain evidence="12">NC_groundwater_672_Ag_B-0.1um_62_36</strain>
    </source>
</reference>
<dbReference type="PANTHER" id="PTHR21708:SF26">
    <property type="entry name" value="2-DEHYDROPANTOATE 2-REDUCTASE"/>
    <property type="match status" value="1"/>
</dbReference>
<sequence length="336" mass="36684">MRHVIYGAGAIGSVMGGYLVQSGAEAVLIGRPAHVEAVRARGLKITGIKGDHEVRMEAVAHPAELVLREDDVIHLTVKSQDTPEVAGVLAGCQGRELPIFCFQNGVRNERILTQAGFTRVYGGIAYFGATYLSPGEVMNTSRNALGIGLYPEGLDETAQRVAEDLQRAGFFVAQYERIMEGKYTKLLTNLNNVVYPACGFSLQEAQTNEEARAFMASVLEEGLKVIRAAGIGLASLPGGRPPEDLIRALREKKERPLAGSPFREDIQVRPSTWQDFYHQRGKSEVEHFNGEVEALGQEVGIPTPYNALLGWVNRKMLEEGLGLGCFTIGDLEAMLR</sequence>
<dbReference type="GO" id="GO:0008677">
    <property type="term" value="F:2-dehydropantoate 2-reductase activity"/>
    <property type="evidence" value="ECO:0007669"/>
    <property type="project" value="UniProtKB-EC"/>
</dbReference>
<dbReference type="InterPro" id="IPR003710">
    <property type="entry name" value="ApbA"/>
</dbReference>
<keyword evidence="6 9" id="KW-0560">Oxidoreductase</keyword>